<dbReference type="GO" id="GO:2000028">
    <property type="term" value="P:regulation of photoperiodism, flowering"/>
    <property type="evidence" value="ECO:0007669"/>
    <property type="project" value="UniProtKB-ARBA"/>
</dbReference>
<feature type="compositionally biased region" description="Basic and acidic residues" evidence="5">
    <location>
        <begin position="759"/>
        <end position="769"/>
    </location>
</feature>
<dbReference type="Gene3D" id="2.30.30.140">
    <property type="match status" value="1"/>
</dbReference>
<protein>
    <recommendedName>
        <fullName evidence="6">PWWP domain-containing protein</fullName>
    </recommendedName>
</protein>
<accession>A0AAN9IQF2</accession>
<dbReference type="GO" id="GO:0035098">
    <property type="term" value="C:ESC/E(Z) complex"/>
    <property type="evidence" value="ECO:0007669"/>
    <property type="project" value="UniProtKB-ARBA"/>
</dbReference>
<evidence type="ECO:0000256" key="2">
    <source>
        <dbReference type="ARBA" id="ARBA00023163"/>
    </source>
</evidence>
<dbReference type="EMBL" id="JAYKXN010000005">
    <property type="protein sequence ID" value="KAK7284367.1"/>
    <property type="molecule type" value="Genomic_DNA"/>
</dbReference>
<evidence type="ECO:0000256" key="5">
    <source>
        <dbReference type="SAM" id="MobiDB-lite"/>
    </source>
</evidence>
<dbReference type="GO" id="GO:0040029">
    <property type="term" value="P:epigenetic regulation of gene expression"/>
    <property type="evidence" value="ECO:0007669"/>
    <property type="project" value="UniProtKB-ARBA"/>
</dbReference>
<feature type="region of interest" description="Disordered" evidence="5">
    <location>
        <begin position="695"/>
        <end position="714"/>
    </location>
</feature>
<dbReference type="InterPro" id="IPR052657">
    <property type="entry name" value="PDP_family_Arabidopsis"/>
</dbReference>
<dbReference type="InterPro" id="IPR000313">
    <property type="entry name" value="PWWP_dom"/>
</dbReference>
<evidence type="ECO:0000256" key="4">
    <source>
        <dbReference type="ARBA" id="ARBA00060746"/>
    </source>
</evidence>
<feature type="compositionally biased region" description="Polar residues" evidence="5">
    <location>
        <begin position="488"/>
        <end position="497"/>
    </location>
</feature>
<dbReference type="Pfam" id="PF00855">
    <property type="entry name" value="PWWP"/>
    <property type="match status" value="1"/>
</dbReference>
<feature type="compositionally biased region" description="Basic and acidic residues" evidence="5">
    <location>
        <begin position="11"/>
        <end position="27"/>
    </location>
</feature>
<feature type="region of interest" description="Disordered" evidence="5">
    <location>
        <begin position="658"/>
        <end position="682"/>
    </location>
</feature>
<dbReference type="CDD" id="cd05162">
    <property type="entry name" value="PWWP"/>
    <property type="match status" value="1"/>
</dbReference>
<dbReference type="GO" id="GO:0006355">
    <property type="term" value="P:regulation of DNA-templated transcription"/>
    <property type="evidence" value="ECO:0007669"/>
    <property type="project" value="UniProtKB-ARBA"/>
</dbReference>
<comment type="similarity">
    <text evidence="4">Belongs to the PDP family.</text>
</comment>
<gene>
    <name evidence="7" type="ORF">RJT34_19112</name>
</gene>
<keyword evidence="1" id="KW-0805">Transcription regulation</keyword>
<comment type="caution">
    <text evidence="7">The sequence shown here is derived from an EMBL/GenBank/DDBJ whole genome shotgun (WGS) entry which is preliminary data.</text>
</comment>
<organism evidence="7 8">
    <name type="scientific">Clitoria ternatea</name>
    <name type="common">Butterfly pea</name>
    <dbReference type="NCBI Taxonomy" id="43366"/>
    <lineage>
        <taxon>Eukaryota</taxon>
        <taxon>Viridiplantae</taxon>
        <taxon>Streptophyta</taxon>
        <taxon>Embryophyta</taxon>
        <taxon>Tracheophyta</taxon>
        <taxon>Spermatophyta</taxon>
        <taxon>Magnoliopsida</taxon>
        <taxon>eudicotyledons</taxon>
        <taxon>Gunneridae</taxon>
        <taxon>Pentapetalae</taxon>
        <taxon>rosids</taxon>
        <taxon>fabids</taxon>
        <taxon>Fabales</taxon>
        <taxon>Fabaceae</taxon>
        <taxon>Papilionoideae</taxon>
        <taxon>50 kb inversion clade</taxon>
        <taxon>NPAAA clade</taxon>
        <taxon>indigoferoid/millettioid clade</taxon>
        <taxon>Phaseoleae</taxon>
        <taxon>Clitoria</taxon>
    </lineage>
</organism>
<feature type="compositionally biased region" description="Basic and acidic residues" evidence="5">
    <location>
        <begin position="740"/>
        <end position="749"/>
    </location>
</feature>
<proteinExistence type="inferred from homology"/>
<dbReference type="SUPFAM" id="SSF63748">
    <property type="entry name" value="Tudor/PWWP/MBT"/>
    <property type="match status" value="1"/>
</dbReference>
<reference evidence="7 8" key="1">
    <citation type="submission" date="2024-01" db="EMBL/GenBank/DDBJ databases">
        <title>The genomes of 5 underutilized Papilionoideae crops provide insights into root nodulation and disease resistance.</title>
        <authorList>
            <person name="Yuan L."/>
        </authorList>
    </citation>
    <scope>NUCLEOTIDE SEQUENCE [LARGE SCALE GENOMIC DNA]</scope>
    <source>
        <strain evidence="7">LY-2023</strain>
        <tissue evidence="7">Leaf</tissue>
    </source>
</reference>
<keyword evidence="2" id="KW-0804">Transcription</keyword>
<dbReference type="PROSITE" id="PS50812">
    <property type="entry name" value="PWWP"/>
    <property type="match status" value="1"/>
</dbReference>
<name>A0AAN9IQF2_CLITE</name>
<feature type="region of interest" description="Disordered" evidence="5">
    <location>
        <begin position="1"/>
        <end position="49"/>
    </location>
</feature>
<keyword evidence="8" id="KW-1185">Reference proteome</keyword>
<feature type="domain" description="PWWP" evidence="6">
    <location>
        <begin position="76"/>
        <end position="137"/>
    </location>
</feature>
<evidence type="ECO:0000313" key="7">
    <source>
        <dbReference type="EMBL" id="KAK7284367.1"/>
    </source>
</evidence>
<keyword evidence="3" id="KW-0539">Nucleus</keyword>
<feature type="region of interest" description="Disordered" evidence="5">
    <location>
        <begin position="483"/>
        <end position="543"/>
    </location>
</feature>
<dbReference type="PANTHER" id="PTHR10688:SF5">
    <property type="entry name" value="PWWP DOMAIN-CONTAINING PROTEIN 1-RELATED"/>
    <property type="match status" value="1"/>
</dbReference>
<dbReference type="Proteomes" id="UP001359559">
    <property type="component" value="Unassembled WGS sequence"/>
</dbReference>
<evidence type="ECO:0000256" key="3">
    <source>
        <dbReference type="ARBA" id="ARBA00023242"/>
    </source>
</evidence>
<sequence length="1050" mass="115661">MSQPSQIHLQHNAENDFRATQDFKVRVSSDGNTSTLDPQSSGKFPGSDNKSLLSEFDEYVASERTVSRDLGCVFEVGDMVWGKVKSHPWWPGHIYNEAFATSSVRRSKREGHVLVAFFGDSSYGWFEPDELIPFDSNFAEKSQQMSSRTFLKAVEEAVDEACRRRALGLACMCRKNENFRPANVEGYFYVDVGEYEPGGVYSDSEIRKARDSFIPTETLAFVKQLALAPHGGDHGRIGFAKDKATLSAYRKAVFEQFDETYAQAFGVQPLRPQDSPLRQPVIARHPPRAPLSGPLVIAEALGGGKTTTKSAKVKETLKKDRYLFKRRDDPSKSLQLAHREEKTDAAARYVLQKRDPAVPVAPHNFEKQMHTGFINHDSAASTSDAQEALKGQVQADGNGLTSHAISLDAKPHLAKGEESSEEKIHIFERDNVSNKSMIRSDLSGELPLQSTVDKTSQPSHMENQVCTDVKQTDLGLLTVADGGHDMHQVNSENNAYSSPVEAKHHERSAVKKIRGHKRPAGDLNSKTSAVGERKKKKKKDLNQQSTLGSLYKQSTLGKSVHLSGKLPLKAISSGLAPREEFPAEQVEVDVNASKLMPMTGDAYFELPKLLGDLQALALDPFHGTERNIPAAVRQFFLRFRSLVYQKSLSLSPSAENEAPEVCVPKPSSSVRTSDSTDDHARTLPAVKSVKHIVRPDDPTKAGWKRAPSDRQEEMAAKRLKKINDLKAVASEKAAAIQRPSEARREDGKESISQVPSKSVRPDSTKKVERSVKAVEPTTLVIKFPPQTSLPSIPELKARFARFGPMDQSGFRIFWKSSTCRVVFLHKADAQAAYKYSEANQSLFGSGGVRCFLRESGDSAPEISEAANETLWVKDPATVHRQTLVLSQQPLPQPMIQLKSCLKKSNGDESGQVMGNGGSSKGNPRVKFMLGGEESNRGDQVMVGSRNNFNNTTFAEAGAPSVAMDFNSKNVQKVTYQAPSPIIPLIKSPQHNLRNSEMAMAPRNRPNLINTAPTNPSTVDISQQMIHLLTTCSDVVTNLTGILGYVPYHPL</sequence>
<dbReference type="SMART" id="SM00293">
    <property type="entry name" value="PWWP"/>
    <property type="match status" value="1"/>
</dbReference>
<evidence type="ECO:0000313" key="8">
    <source>
        <dbReference type="Proteomes" id="UP001359559"/>
    </source>
</evidence>
<dbReference type="FunFam" id="2.30.30.140:FF:000115">
    <property type="entry name" value="Tudor/PWWP/MBT superfamily protein"/>
    <property type="match status" value="1"/>
</dbReference>
<dbReference type="AlphaFoldDB" id="A0AAN9IQF2"/>
<evidence type="ECO:0000256" key="1">
    <source>
        <dbReference type="ARBA" id="ARBA00023015"/>
    </source>
</evidence>
<evidence type="ECO:0000259" key="6">
    <source>
        <dbReference type="PROSITE" id="PS50812"/>
    </source>
</evidence>
<feature type="compositionally biased region" description="Polar residues" evidence="5">
    <location>
        <begin position="29"/>
        <end position="49"/>
    </location>
</feature>
<dbReference type="PANTHER" id="PTHR10688">
    <property type="entry name" value="PWWP DOMAIN-CONTAINING PROTEIN"/>
    <property type="match status" value="1"/>
</dbReference>
<feature type="region of interest" description="Disordered" evidence="5">
    <location>
        <begin position="730"/>
        <end position="769"/>
    </location>
</feature>